<evidence type="ECO:0000256" key="10">
    <source>
        <dbReference type="SAM" id="Phobius"/>
    </source>
</evidence>
<feature type="transmembrane region" description="Helical" evidence="10">
    <location>
        <begin position="20"/>
        <end position="45"/>
    </location>
</feature>
<sequence length="639" mass="67921">MPERSYTALLRFLRPFRARIAVLVGIIALSSAIAVAPALVGQRLIDHGVLRGDSRAVWLLGGVLAAVGLGQSGLSYVERRYAATVAEDVVLRLRTDLFAHLQRQAPGFFTAARTGAVVSRVHGDVTGVQSVVSSTIPAAVGAVVMLVAAGGAVAVMEWRLVVLVLVLLPLLYLLTSKFTAALRRAGQDVLTSQADLDTLVAERLSPDGTEVIRHYSRPDCELPGFRVRADRVRTVSVRRAGVAAALGAVLTSVIGLTTAVVYVVSGQLVISGALSVGTMVALVALLARLYGPLTALPGVRAQLVAGLVAFDRAREVLDFAPRIAEQPGARRLPRTGTPPSVAFRDVGFGYPSPDALVVPSLAGDIDDGAGRDAVLTAVDFTAEPGSTVGIVGFSGAGKSTLTRLLTRSWDVTDGQVLVDGVDIRRLRLDDVRAAVGVVTQETFLFNDTIRANLLLARPEASTDELVAACQDAWIWPLIEQLPAGLDTVLGDRGLRLSGGERQRLAIARLLLKRPQIVVLDEATSHCDTVTEQRIQESLKPFLRERTCLVIAHRLSTVRAADLILVMRDGRVVERGRHDELVAAGGWYARLHQAQHAGGTGMSTITVDEASTTTETAGPTPTMRSHGVCRDGGVGWGWRG</sequence>
<comment type="subcellular location">
    <subcellularLocation>
        <location evidence="1">Cell membrane</location>
        <topology evidence="1">Multi-pass membrane protein</topology>
    </subcellularLocation>
</comment>
<dbReference type="InterPro" id="IPR017871">
    <property type="entry name" value="ABC_transporter-like_CS"/>
</dbReference>
<dbReference type="SUPFAM" id="SSF52540">
    <property type="entry name" value="P-loop containing nucleoside triphosphate hydrolases"/>
    <property type="match status" value="1"/>
</dbReference>
<accession>A0A841CDZ0</accession>
<dbReference type="InterPro" id="IPR011527">
    <property type="entry name" value="ABC1_TM_dom"/>
</dbReference>
<feature type="transmembrane region" description="Helical" evidence="10">
    <location>
        <begin position="57"/>
        <end position="77"/>
    </location>
</feature>
<evidence type="ECO:0000256" key="2">
    <source>
        <dbReference type="ARBA" id="ARBA00022448"/>
    </source>
</evidence>
<reference evidence="13 14" key="1">
    <citation type="submission" date="2020-08" db="EMBL/GenBank/DDBJ databases">
        <title>Genomic Encyclopedia of Type Strains, Phase III (KMG-III): the genomes of soil and plant-associated and newly described type strains.</title>
        <authorList>
            <person name="Whitman W."/>
        </authorList>
    </citation>
    <scope>NUCLEOTIDE SEQUENCE [LARGE SCALE GENOMIC DNA]</scope>
    <source>
        <strain evidence="13 14">CECT 8640</strain>
    </source>
</reference>
<dbReference type="RefSeq" id="WP_184688494.1">
    <property type="nucleotide sequence ID" value="NZ_JACHJN010000001.1"/>
</dbReference>
<evidence type="ECO:0000256" key="3">
    <source>
        <dbReference type="ARBA" id="ARBA00022475"/>
    </source>
</evidence>
<evidence type="ECO:0000256" key="1">
    <source>
        <dbReference type="ARBA" id="ARBA00004651"/>
    </source>
</evidence>
<evidence type="ECO:0000313" key="14">
    <source>
        <dbReference type="Proteomes" id="UP000547510"/>
    </source>
</evidence>
<feature type="domain" description="ABC transmembrane type-1" evidence="12">
    <location>
        <begin position="21"/>
        <end position="305"/>
    </location>
</feature>
<name>A0A841CDZ0_9PSEU</name>
<dbReference type="PANTHER" id="PTHR24221:SF654">
    <property type="entry name" value="ATP-BINDING CASSETTE SUB-FAMILY B MEMBER 6"/>
    <property type="match status" value="1"/>
</dbReference>
<evidence type="ECO:0000259" key="11">
    <source>
        <dbReference type="PROSITE" id="PS50893"/>
    </source>
</evidence>
<keyword evidence="6 13" id="KW-0067">ATP-binding</keyword>
<protein>
    <submittedName>
        <fullName evidence="13">ATP-binding cassette subfamily B protein</fullName>
    </submittedName>
</protein>
<dbReference type="Proteomes" id="UP000547510">
    <property type="component" value="Unassembled WGS sequence"/>
</dbReference>
<evidence type="ECO:0000256" key="8">
    <source>
        <dbReference type="ARBA" id="ARBA00023136"/>
    </source>
</evidence>
<dbReference type="AlphaFoldDB" id="A0A841CDZ0"/>
<keyword evidence="5" id="KW-0547">Nucleotide-binding</keyword>
<dbReference type="PROSITE" id="PS50893">
    <property type="entry name" value="ABC_TRANSPORTER_2"/>
    <property type="match status" value="1"/>
</dbReference>
<keyword evidence="7 10" id="KW-1133">Transmembrane helix</keyword>
<keyword evidence="3" id="KW-1003">Cell membrane</keyword>
<evidence type="ECO:0000256" key="7">
    <source>
        <dbReference type="ARBA" id="ARBA00022989"/>
    </source>
</evidence>
<evidence type="ECO:0000256" key="5">
    <source>
        <dbReference type="ARBA" id="ARBA00022741"/>
    </source>
</evidence>
<dbReference type="FunFam" id="3.40.50.300:FF:000299">
    <property type="entry name" value="ABC transporter ATP-binding protein/permease"/>
    <property type="match status" value="1"/>
</dbReference>
<dbReference type="InterPro" id="IPR003439">
    <property type="entry name" value="ABC_transporter-like_ATP-bd"/>
</dbReference>
<dbReference type="GO" id="GO:0140359">
    <property type="term" value="F:ABC-type transporter activity"/>
    <property type="evidence" value="ECO:0007669"/>
    <property type="project" value="InterPro"/>
</dbReference>
<keyword evidence="8 10" id="KW-0472">Membrane</keyword>
<dbReference type="SMART" id="SM00382">
    <property type="entry name" value="AAA"/>
    <property type="match status" value="1"/>
</dbReference>
<dbReference type="InterPro" id="IPR039421">
    <property type="entry name" value="Type_1_exporter"/>
</dbReference>
<feature type="transmembrane region" description="Helical" evidence="10">
    <location>
        <begin position="268"/>
        <end position="290"/>
    </location>
</feature>
<comment type="similarity">
    <text evidence="9">Belongs to the ABC transporter superfamily. Lipid exporter (TC 3.A.1.106) family.</text>
</comment>
<dbReference type="GO" id="GO:0005886">
    <property type="term" value="C:plasma membrane"/>
    <property type="evidence" value="ECO:0007669"/>
    <property type="project" value="UniProtKB-SubCell"/>
</dbReference>
<dbReference type="SUPFAM" id="SSF90123">
    <property type="entry name" value="ABC transporter transmembrane region"/>
    <property type="match status" value="1"/>
</dbReference>
<dbReference type="Gene3D" id="1.20.1560.10">
    <property type="entry name" value="ABC transporter type 1, transmembrane domain"/>
    <property type="match status" value="1"/>
</dbReference>
<dbReference type="PROSITE" id="PS50929">
    <property type="entry name" value="ABC_TM1F"/>
    <property type="match status" value="1"/>
</dbReference>
<keyword evidence="2" id="KW-0813">Transport</keyword>
<proteinExistence type="inferred from homology"/>
<dbReference type="GO" id="GO:0034040">
    <property type="term" value="F:ATPase-coupled lipid transmembrane transporter activity"/>
    <property type="evidence" value="ECO:0007669"/>
    <property type="project" value="TreeGrafter"/>
</dbReference>
<evidence type="ECO:0000256" key="9">
    <source>
        <dbReference type="ARBA" id="ARBA00061644"/>
    </source>
</evidence>
<keyword evidence="4 10" id="KW-0812">Transmembrane</keyword>
<dbReference type="PROSITE" id="PS00211">
    <property type="entry name" value="ABC_TRANSPORTER_1"/>
    <property type="match status" value="1"/>
</dbReference>
<dbReference type="InterPro" id="IPR027417">
    <property type="entry name" value="P-loop_NTPase"/>
</dbReference>
<dbReference type="Pfam" id="PF00005">
    <property type="entry name" value="ABC_tran"/>
    <property type="match status" value="1"/>
</dbReference>
<feature type="transmembrane region" description="Helical" evidence="10">
    <location>
        <begin position="240"/>
        <end position="262"/>
    </location>
</feature>
<dbReference type="GO" id="GO:0016887">
    <property type="term" value="F:ATP hydrolysis activity"/>
    <property type="evidence" value="ECO:0007669"/>
    <property type="project" value="InterPro"/>
</dbReference>
<dbReference type="Gene3D" id="3.40.50.300">
    <property type="entry name" value="P-loop containing nucleotide triphosphate hydrolases"/>
    <property type="match status" value="1"/>
</dbReference>
<feature type="domain" description="ABC transporter" evidence="11">
    <location>
        <begin position="341"/>
        <end position="593"/>
    </location>
</feature>
<evidence type="ECO:0000259" key="12">
    <source>
        <dbReference type="PROSITE" id="PS50929"/>
    </source>
</evidence>
<dbReference type="InterPro" id="IPR003593">
    <property type="entry name" value="AAA+_ATPase"/>
</dbReference>
<gene>
    <name evidence="13" type="ORF">FHS29_000947</name>
</gene>
<dbReference type="InterPro" id="IPR036640">
    <property type="entry name" value="ABC1_TM_sf"/>
</dbReference>
<feature type="transmembrane region" description="Helical" evidence="10">
    <location>
        <begin position="158"/>
        <end position="175"/>
    </location>
</feature>
<dbReference type="PANTHER" id="PTHR24221">
    <property type="entry name" value="ATP-BINDING CASSETTE SUB-FAMILY B"/>
    <property type="match status" value="1"/>
</dbReference>
<dbReference type="EMBL" id="JACHJN010000001">
    <property type="protein sequence ID" value="MBB5954377.1"/>
    <property type="molecule type" value="Genomic_DNA"/>
</dbReference>
<dbReference type="GO" id="GO:0005524">
    <property type="term" value="F:ATP binding"/>
    <property type="evidence" value="ECO:0007669"/>
    <property type="project" value="UniProtKB-KW"/>
</dbReference>
<evidence type="ECO:0000256" key="6">
    <source>
        <dbReference type="ARBA" id="ARBA00022840"/>
    </source>
</evidence>
<dbReference type="Pfam" id="PF00664">
    <property type="entry name" value="ABC_membrane"/>
    <property type="match status" value="1"/>
</dbReference>
<evidence type="ECO:0000256" key="4">
    <source>
        <dbReference type="ARBA" id="ARBA00022692"/>
    </source>
</evidence>
<feature type="transmembrane region" description="Helical" evidence="10">
    <location>
        <begin position="130"/>
        <end position="152"/>
    </location>
</feature>
<comment type="caution">
    <text evidence="13">The sequence shown here is derived from an EMBL/GenBank/DDBJ whole genome shotgun (WGS) entry which is preliminary data.</text>
</comment>
<organism evidence="13 14">
    <name type="scientific">Saccharothrix tamanrassetensis</name>
    <dbReference type="NCBI Taxonomy" id="1051531"/>
    <lineage>
        <taxon>Bacteria</taxon>
        <taxon>Bacillati</taxon>
        <taxon>Actinomycetota</taxon>
        <taxon>Actinomycetes</taxon>
        <taxon>Pseudonocardiales</taxon>
        <taxon>Pseudonocardiaceae</taxon>
        <taxon>Saccharothrix</taxon>
    </lineage>
</organism>
<keyword evidence="14" id="KW-1185">Reference proteome</keyword>
<evidence type="ECO:0000313" key="13">
    <source>
        <dbReference type="EMBL" id="MBB5954377.1"/>
    </source>
</evidence>